<evidence type="ECO:0000256" key="1">
    <source>
        <dbReference type="ARBA" id="ARBA00004123"/>
    </source>
</evidence>
<dbReference type="InterPro" id="IPR058719">
    <property type="entry name" value="WHD_LYAR"/>
</dbReference>
<feature type="domain" description="Cell growth-regulating nucleolar protein-like winged helix" evidence="11">
    <location>
        <begin position="214"/>
        <end position="285"/>
    </location>
</feature>
<dbReference type="GO" id="GO:0006364">
    <property type="term" value="P:rRNA processing"/>
    <property type="evidence" value="ECO:0007669"/>
    <property type="project" value="TreeGrafter"/>
</dbReference>
<feature type="compositionally biased region" description="Basic and acidic residues" evidence="9">
    <location>
        <begin position="178"/>
        <end position="205"/>
    </location>
</feature>
<keyword evidence="5" id="KW-0862">Zinc</keyword>
<dbReference type="EMBL" id="JAODUP010000769">
    <property type="protein sequence ID" value="KAK2144302.1"/>
    <property type="molecule type" value="Genomic_DNA"/>
</dbReference>
<dbReference type="GO" id="GO:0008270">
    <property type="term" value="F:zinc ion binding"/>
    <property type="evidence" value="ECO:0007669"/>
    <property type="project" value="UniProtKB-KW"/>
</dbReference>
<dbReference type="Pfam" id="PF25879">
    <property type="entry name" value="WHD_LYAR"/>
    <property type="match status" value="1"/>
</dbReference>
<evidence type="ECO:0000256" key="9">
    <source>
        <dbReference type="SAM" id="MobiDB-lite"/>
    </source>
</evidence>
<protein>
    <recommendedName>
        <fullName evidence="14">Cell growth-regulating nucleolar protein</fullName>
    </recommendedName>
</protein>
<evidence type="ECO:0000256" key="6">
    <source>
        <dbReference type="ARBA" id="ARBA00023054"/>
    </source>
</evidence>
<reference evidence="12" key="1">
    <citation type="journal article" date="2023" name="Mol. Biol. Evol.">
        <title>Third-Generation Sequencing Reveals the Adaptive Role of the Epigenome in Three Deep-Sea Polychaetes.</title>
        <authorList>
            <person name="Perez M."/>
            <person name="Aroh O."/>
            <person name="Sun Y."/>
            <person name="Lan Y."/>
            <person name="Juniper S.K."/>
            <person name="Young C.R."/>
            <person name="Angers B."/>
            <person name="Qian P.Y."/>
        </authorList>
    </citation>
    <scope>NUCLEOTIDE SEQUENCE</scope>
    <source>
        <strain evidence="12">P08H-3</strain>
    </source>
</reference>
<dbReference type="InterPro" id="IPR036236">
    <property type="entry name" value="Znf_C2H2_sf"/>
</dbReference>
<dbReference type="Proteomes" id="UP001208570">
    <property type="component" value="Unassembled WGS sequence"/>
</dbReference>
<evidence type="ECO:0000256" key="5">
    <source>
        <dbReference type="ARBA" id="ARBA00022833"/>
    </source>
</evidence>
<keyword evidence="7" id="KW-0539">Nucleus</keyword>
<keyword evidence="3" id="KW-0677">Repeat</keyword>
<dbReference type="Gene3D" id="3.30.1490.490">
    <property type="match status" value="1"/>
</dbReference>
<dbReference type="GO" id="GO:0000122">
    <property type="term" value="P:negative regulation of transcription by RNA polymerase II"/>
    <property type="evidence" value="ECO:0007669"/>
    <property type="project" value="UniProtKB-ARBA"/>
</dbReference>
<organism evidence="12 13">
    <name type="scientific">Paralvinella palmiformis</name>
    <dbReference type="NCBI Taxonomy" id="53620"/>
    <lineage>
        <taxon>Eukaryota</taxon>
        <taxon>Metazoa</taxon>
        <taxon>Spiralia</taxon>
        <taxon>Lophotrochozoa</taxon>
        <taxon>Annelida</taxon>
        <taxon>Polychaeta</taxon>
        <taxon>Sedentaria</taxon>
        <taxon>Canalipalpata</taxon>
        <taxon>Terebellida</taxon>
        <taxon>Terebelliformia</taxon>
        <taxon>Alvinellidae</taxon>
        <taxon>Paralvinella</taxon>
    </lineage>
</organism>
<feature type="region of interest" description="Disordered" evidence="9">
    <location>
        <begin position="144"/>
        <end position="205"/>
    </location>
</feature>
<accession>A0AAD9J1E4</accession>
<dbReference type="FunFam" id="3.30.1490.490:FF:000001">
    <property type="entry name" value="cell growth-regulating nucleolar protein-like"/>
    <property type="match status" value="1"/>
</dbReference>
<feature type="compositionally biased region" description="Basic and acidic residues" evidence="9">
    <location>
        <begin position="159"/>
        <end position="171"/>
    </location>
</feature>
<sequence length="286" mass="33406">MVFFTCNACGEALKKNQVEKHYMFNCRNCTVLSCVDCQKDFPGDTYKEHTKCISEEEKYSGRDWKPKSGANKGEQRQEAWIEKVSTAIDQCVARPQLKAILLQVKDYPNIPRKKVKFQNFLKNSLRIHGDSLITQAWDIITAETNQSKTEENPTDGVENLERKSENGLKRMVEKRKHNSDNEHVEESVEIDEPKKKRKQKETVVTHEENNIAEDFSWKRHLVELLSKASDNELPVKKVKKKLLKKMKAYERLDDGFTEEDFIRKFGKYINKKSKFTVVSDMIRLKV</sequence>
<keyword evidence="13" id="KW-1185">Reference proteome</keyword>
<dbReference type="GO" id="GO:0003677">
    <property type="term" value="F:DNA binding"/>
    <property type="evidence" value="ECO:0007669"/>
    <property type="project" value="InterPro"/>
</dbReference>
<keyword evidence="6" id="KW-0175">Coiled coil</keyword>
<evidence type="ECO:0000256" key="4">
    <source>
        <dbReference type="ARBA" id="ARBA00022771"/>
    </source>
</evidence>
<evidence type="ECO:0000256" key="3">
    <source>
        <dbReference type="ARBA" id="ARBA00022737"/>
    </source>
</evidence>
<keyword evidence="2" id="KW-0479">Metal-binding</keyword>
<comment type="caution">
    <text evidence="12">The sequence shown here is derived from an EMBL/GenBank/DDBJ whole genome shotgun (WGS) entry which is preliminary data.</text>
</comment>
<dbReference type="PROSITE" id="PS51804">
    <property type="entry name" value="ZF_C2HC_LYAR"/>
    <property type="match status" value="2"/>
</dbReference>
<feature type="domain" description="Zinc finger C2H2 LYAR-type" evidence="10">
    <location>
        <begin position="32"/>
        <end position="59"/>
    </location>
</feature>
<evidence type="ECO:0000259" key="10">
    <source>
        <dbReference type="Pfam" id="PF08790"/>
    </source>
</evidence>
<evidence type="ECO:0008006" key="14">
    <source>
        <dbReference type="Google" id="ProtNLM"/>
    </source>
</evidence>
<dbReference type="PANTHER" id="PTHR13100">
    <property type="entry name" value="CELL GROWTH-REGULATING NUCLEOLAR PROTEIN LYAR"/>
    <property type="match status" value="1"/>
</dbReference>
<name>A0AAD9J1E4_9ANNE</name>
<evidence type="ECO:0000313" key="12">
    <source>
        <dbReference type="EMBL" id="KAK2144302.1"/>
    </source>
</evidence>
<evidence type="ECO:0000256" key="2">
    <source>
        <dbReference type="ARBA" id="ARBA00022723"/>
    </source>
</evidence>
<dbReference type="Pfam" id="PF08790">
    <property type="entry name" value="zf-LYAR"/>
    <property type="match status" value="1"/>
</dbReference>
<keyword evidence="4 8" id="KW-0863">Zinc-finger</keyword>
<gene>
    <name evidence="12" type="ORF">LSH36_769g00113</name>
</gene>
<evidence type="ECO:0000259" key="11">
    <source>
        <dbReference type="Pfam" id="PF25879"/>
    </source>
</evidence>
<evidence type="ECO:0000256" key="8">
    <source>
        <dbReference type="PROSITE-ProRule" id="PRU01145"/>
    </source>
</evidence>
<dbReference type="FunFam" id="1.10.10.2100:FF:000002">
    <property type="entry name" value="cell growth-regulating nucleolar protein-like"/>
    <property type="match status" value="1"/>
</dbReference>
<dbReference type="Gene3D" id="1.10.10.2100">
    <property type="match status" value="1"/>
</dbReference>
<evidence type="ECO:0000313" key="13">
    <source>
        <dbReference type="Proteomes" id="UP001208570"/>
    </source>
</evidence>
<comment type="subcellular location">
    <subcellularLocation>
        <location evidence="1">Nucleus</location>
    </subcellularLocation>
</comment>
<dbReference type="SUPFAM" id="SSF57667">
    <property type="entry name" value="beta-beta-alpha zinc fingers"/>
    <property type="match status" value="2"/>
</dbReference>
<dbReference type="AlphaFoldDB" id="A0AAD9J1E4"/>
<dbReference type="InterPro" id="IPR014898">
    <property type="entry name" value="Znf_C2H2_LYAR"/>
</dbReference>
<dbReference type="GO" id="GO:0005730">
    <property type="term" value="C:nucleolus"/>
    <property type="evidence" value="ECO:0007669"/>
    <property type="project" value="TreeGrafter"/>
</dbReference>
<proteinExistence type="predicted"/>
<evidence type="ECO:0000256" key="7">
    <source>
        <dbReference type="ARBA" id="ARBA00023242"/>
    </source>
</evidence>
<dbReference type="PANTHER" id="PTHR13100:SF10">
    <property type="entry name" value="CELL GROWTH-REGULATING NUCLEOLAR PROTEIN"/>
    <property type="match status" value="1"/>
</dbReference>
<dbReference type="InterPro" id="IPR039999">
    <property type="entry name" value="LYAR"/>
</dbReference>